<dbReference type="InterPro" id="IPR047272">
    <property type="entry name" value="S49_SppA_C"/>
</dbReference>
<dbReference type="EC" id="3.4.21.-" evidence="7"/>
<dbReference type="Proteomes" id="UP001556653">
    <property type="component" value="Unassembled WGS sequence"/>
</dbReference>
<keyword evidence="3 7" id="KW-0378">Hydrolase</keyword>
<dbReference type="EMBL" id="JBAKFJ010000001">
    <property type="protein sequence ID" value="MEX0386235.1"/>
    <property type="molecule type" value="Genomic_DNA"/>
</dbReference>
<keyword evidence="2" id="KW-0645">Protease</keyword>
<dbReference type="InterPro" id="IPR002142">
    <property type="entry name" value="Peptidase_S49"/>
</dbReference>
<dbReference type="GO" id="GO:0016787">
    <property type="term" value="F:hydrolase activity"/>
    <property type="evidence" value="ECO:0007669"/>
    <property type="project" value="UniProtKB-KW"/>
</dbReference>
<dbReference type="PANTHER" id="PTHR42987">
    <property type="entry name" value="PEPTIDASE S49"/>
    <property type="match status" value="1"/>
</dbReference>
<dbReference type="SUPFAM" id="SSF52096">
    <property type="entry name" value="ClpP/crotonase"/>
    <property type="match status" value="1"/>
</dbReference>
<gene>
    <name evidence="7" type="ORF">V6X64_04375</name>
</gene>
<evidence type="ECO:0000256" key="5">
    <source>
        <dbReference type="SAM" id="Phobius"/>
    </source>
</evidence>
<keyword evidence="8" id="KW-1185">Reference proteome</keyword>
<evidence type="ECO:0000256" key="4">
    <source>
        <dbReference type="ARBA" id="ARBA00022825"/>
    </source>
</evidence>
<feature type="domain" description="Peptidase S49" evidence="6">
    <location>
        <begin position="131"/>
        <end position="271"/>
    </location>
</feature>
<evidence type="ECO:0000256" key="1">
    <source>
        <dbReference type="ARBA" id="ARBA00008683"/>
    </source>
</evidence>
<dbReference type="InterPro" id="IPR029045">
    <property type="entry name" value="ClpP/crotonase-like_dom_sf"/>
</dbReference>
<dbReference type="Gene3D" id="6.20.330.10">
    <property type="match status" value="1"/>
</dbReference>
<keyword evidence="5" id="KW-0472">Membrane</keyword>
<dbReference type="Gene3D" id="3.90.226.10">
    <property type="entry name" value="2-enoyl-CoA Hydratase, Chain A, domain 1"/>
    <property type="match status" value="1"/>
</dbReference>
<dbReference type="Pfam" id="PF01343">
    <property type="entry name" value="Peptidase_S49"/>
    <property type="match status" value="1"/>
</dbReference>
<accession>A0ABV3SA68</accession>
<protein>
    <submittedName>
        <fullName evidence="7">S49 family peptidase</fullName>
        <ecNumber evidence="7">3.4.21.-</ecNumber>
    </submittedName>
</protein>
<evidence type="ECO:0000313" key="7">
    <source>
        <dbReference type="EMBL" id="MEX0386235.1"/>
    </source>
</evidence>
<comment type="similarity">
    <text evidence="1">Belongs to the peptidase S49 family.</text>
</comment>
<dbReference type="CDD" id="cd07023">
    <property type="entry name" value="S49_Sppa_N_C"/>
    <property type="match status" value="1"/>
</dbReference>
<keyword evidence="4" id="KW-0720">Serine protease</keyword>
<comment type="caution">
    <text evidence="7">The sequence shown here is derived from an EMBL/GenBank/DDBJ whole genome shotgun (WGS) entry which is preliminary data.</text>
</comment>
<keyword evidence="5" id="KW-1133">Transmembrane helix</keyword>
<evidence type="ECO:0000313" key="8">
    <source>
        <dbReference type="Proteomes" id="UP001556653"/>
    </source>
</evidence>
<evidence type="ECO:0000259" key="6">
    <source>
        <dbReference type="Pfam" id="PF01343"/>
    </source>
</evidence>
<evidence type="ECO:0000256" key="3">
    <source>
        <dbReference type="ARBA" id="ARBA00022801"/>
    </source>
</evidence>
<reference evidence="7 8" key="1">
    <citation type="submission" date="2024-02" db="EMBL/GenBank/DDBJ databases">
        <title>New especies of Spiribacter isolated from saline water.</title>
        <authorList>
            <person name="Leon M.J."/>
            <person name="De La Haba R."/>
            <person name="Sanchez-Porro C."/>
            <person name="Ventosa A."/>
        </authorList>
    </citation>
    <scope>NUCLEOTIDE SEQUENCE [LARGE SCALE GENOMIC DNA]</scope>
    <source>
        <strain evidence="8">ag22IC4-227</strain>
    </source>
</reference>
<evidence type="ECO:0000256" key="2">
    <source>
        <dbReference type="ARBA" id="ARBA00022670"/>
    </source>
</evidence>
<feature type="transmembrane region" description="Helical" evidence="5">
    <location>
        <begin position="31"/>
        <end position="49"/>
    </location>
</feature>
<organism evidence="7 8">
    <name type="scientific">Spiribacter onubensis</name>
    <dbReference type="NCBI Taxonomy" id="3122420"/>
    <lineage>
        <taxon>Bacteria</taxon>
        <taxon>Pseudomonadati</taxon>
        <taxon>Pseudomonadota</taxon>
        <taxon>Gammaproteobacteria</taxon>
        <taxon>Chromatiales</taxon>
        <taxon>Ectothiorhodospiraceae</taxon>
        <taxon>Spiribacter</taxon>
    </lineage>
</organism>
<proteinExistence type="inferred from homology"/>
<keyword evidence="5" id="KW-0812">Transmembrane</keyword>
<sequence>MADEEKWARESLREIALEGIRERRRARRWAIFMRLLFLGAIVSLFFFTLRPGLQMGDPAISSGHTAVVQINGPIMAGRPANAERIIQGLEAAFESEGARGVLLEINSPGGSPVASSRIYQAIDRLRAAHPDKPVHAVAGDIMASGAYYIAAAADQIHVDGASIIGSIGVVSRGFGLSDAIQRLGIERRVYTAGDEKAGMDPFTPPEPDEVERLRSMLDGIHDQFIAAVREGRGERLTGNPDALFSGRVWTGTQGIEQGLADGYGSPESVAREVIGAPERVNYTPPRGLLDRALEQIGSAAVAAWVELQSPLSLR</sequence>
<dbReference type="PANTHER" id="PTHR42987:SF8">
    <property type="entry name" value="PROTEINASE"/>
    <property type="match status" value="1"/>
</dbReference>
<dbReference type="RefSeq" id="WP_367966712.1">
    <property type="nucleotide sequence ID" value="NZ_JBAKFJ010000001.1"/>
</dbReference>
<name>A0ABV3SA68_9GAMM</name>